<proteinExistence type="predicted"/>
<dbReference type="SUPFAM" id="SSF51735">
    <property type="entry name" value="NAD(P)-binding Rossmann-fold domains"/>
    <property type="match status" value="1"/>
</dbReference>
<dbReference type="Proteomes" id="UP000199400">
    <property type="component" value="Unassembled WGS sequence"/>
</dbReference>
<evidence type="ECO:0000313" key="3">
    <source>
        <dbReference type="Proteomes" id="UP000199400"/>
    </source>
</evidence>
<protein>
    <submittedName>
        <fullName evidence="2">Uncharacterized conserved protein YbjT, contains NAD(P)-binding and DUF2867 domains</fullName>
    </submittedName>
</protein>
<name>A0A1I1VWN0_9BACT</name>
<dbReference type="PANTHER" id="PTHR43162">
    <property type="match status" value="1"/>
</dbReference>
<keyword evidence="3" id="KW-1185">Reference proteome</keyword>
<accession>A0A1I1VWN0</accession>
<dbReference type="RefSeq" id="WP_096330813.1">
    <property type="nucleotide sequence ID" value="NZ_FOMX01000005.1"/>
</dbReference>
<dbReference type="Gene3D" id="3.90.25.10">
    <property type="entry name" value="UDP-galactose 4-epimerase, domain 1"/>
    <property type="match status" value="1"/>
</dbReference>
<dbReference type="STRING" id="54.SAMN02745121_02027"/>
<evidence type="ECO:0000313" key="2">
    <source>
        <dbReference type="EMBL" id="SFD87291.1"/>
    </source>
</evidence>
<gene>
    <name evidence="2" type="ORF">SAMN02745121_02027</name>
</gene>
<dbReference type="InterPro" id="IPR008030">
    <property type="entry name" value="NmrA-like"/>
</dbReference>
<dbReference type="AlphaFoldDB" id="A0A1I1VWN0"/>
<dbReference type="EMBL" id="FOMX01000005">
    <property type="protein sequence ID" value="SFD87291.1"/>
    <property type="molecule type" value="Genomic_DNA"/>
</dbReference>
<dbReference type="InterPro" id="IPR051604">
    <property type="entry name" value="Ergot_Alk_Oxidoreductase"/>
</dbReference>
<reference evidence="3" key="1">
    <citation type="submission" date="2016-10" db="EMBL/GenBank/DDBJ databases">
        <authorList>
            <person name="Varghese N."/>
            <person name="Submissions S."/>
        </authorList>
    </citation>
    <scope>NUCLEOTIDE SEQUENCE [LARGE SCALE GENOMIC DNA]</scope>
    <source>
        <strain evidence="3">ATCC 25963</strain>
    </source>
</reference>
<evidence type="ECO:0000259" key="1">
    <source>
        <dbReference type="Pfam" id="PF05368"/>
    </source>
</evidence>
<sequence>MYVISGVTGHTGKVAAETLLSRGESVRVVVRDAAQGAAFAARGAEVAVADLGDADALARAFAGAKGAYVLLPPNLAAPDVFAWQAGLLAAFRSAAEAAALPHLVFLSSIGASQPSGTGPIVGVHRGEQVLRGLSRTRATFLRPGYFHENVAGSLGTLAEGKFVTFFPPDFPLPSAATRDIGALVATLLLEGPTEDGAVVELGSPVTPNETADAIGRITGRRPALVALPATEQAATLRGLGVPPPVAALFQEMTTAFIDGHIAWEPGRRHVASQTSIEEVLRGLLSQPRPSQAQS</sequence>
<dbReference type="OrthoDB" id="319724at2"/>
<dbReference type="PANTHER" id="PTHR43162:SF1">
    <property type="entry name" value="PRESTALK A DIFFERENTIATION PROTEIN A"/>
    <property type="match status" value="1"/>
</dbReference>
<dbReference type="Pfam" id="PF05368">
    <property type="entry name" value="NmrA"/>
    <property type="match status" value="1"/>
</dbReference>
<dbReference type="Gene3D" id="3.40.50.720">
    <property type="entry name" value="NAD(P)-binding Rossmann-like Domain"/>
    <property type="match status" value="1"/>
</dbReference>
<feature type="domain" description="NmrA-like" evidence="1">
    <location>
        <begin position="4"/>
        <end position="256"/>
    </location>
</feature>
<organism evidence="2 3">
    <name type="scientific">Nannocystis exedens</name>
    <dbReference type="NCBI Taxonomy" id="54"/>
    <lineage>
        <taxon>Bacteria</taxon>
        <taxon>Pseudomonadati</taxon>
        <taxon>Myxococcota</taxon>
        <taxon>Polyangia</taxon>
        <taxon>Nannocystales</taxon>
        <taxon>Nannocystaceae</taxon>
        <taxon>Nannocystis</taxon>
    </lineage>
</organism>
<dbReference type="InterPro" id="IPR036291">
    <property type="entry name" value="NAD(P)-bd_dom_sf"/>
</dbReference>